<dbReference type="PANTHER" id="PTHR19853:SF1">
    <property type="entry name" value="TBC1 DOMAIN FAMILY MEMBER 31"/>
    <property type="match status" value="1"/>
</dbReference>
<evidence type="ECO:0000256" key="5">
    <source>
        <dbReference type="ARBA" id="ARBA00022574"/>
    </source>
</evidence>
<evidence type="ECO:0000256" key="3">
    <source>
        <dbReference type="ARBA" id="ARBA00014199"/>
    </source>
</evidence>
<reference evidence="14 15" key="1">
    <citation type="submission" date="2023-09" db="EMBL/GenBank/DDBJ databases">
        <title>Pangenome analysis of Batrachochytrium dendrobatidis and related Chytrids.</title>
        <authorList>
            <person name="Yacoub M.N."/>
            <person name="Stajich J.E."/>
            <person name="James T.Y."/>
        </authorList>
    </citation>
    <scope>NUCLEOTIDE SEQUENCE [LARGE SCALE GENOMIC DNA]</scope>
    <source>
        <strain evidence="14 15">JEL0888</strain>
    </source>
</reference>
<evidence type="ECO:0000256" key="10">
    <source>
        <dbReference type="ARBA" id="ARBA00023273"/>
    </source>
</evidence>
<dbReference type="SMART" id="SM00320">
    <property type="entry name" value="WD40"/>
    <property type="match status" value="3"/>
</dbReference>
<accession>A0ABR4NKA3</accession>
<name>A0ABR4NKA3_9FUNG</name>
<feature type="domain" description="Rab-GAP TBC" evidence="13">
    <location>
        <begin position="480"/>
        <end position="655"/>
    </location>
</feature>
<dbReference type="Gene3D" id="2.130.10.10">
    <property type="entry name" value="YVTN repeat-like/Quinoprotein amine dehydrogenase"/>
    <property type="match status" value="2"/>
</dbReference>
<dbReference type="Pfam" id="PF00566">
    <property type="entry name" value="RabGAP-TBC"/>
    <property type="match status" value="1"/>
</dbReference>
<feature type="coiled-coil region" evidence="12">
    <location>
        <begin position="761"/>
        <end position="820"/>
    </location>
</feature>
<evidence type="ECO:0000256" key="2">
    <source>
        <dbReference type="ARBA" id="ARBA00004607"/>
    </source>
</evidence>
<evidence type="ECO:0000256" key="6">
    <source>
        <dbReference type="ARBA" id="ARBA00022737"/>
    </source>
</evidence>
<dbReference type="InterPro" id="IPR000195">
    <property type="entry name" value="Rab-GAP-TBC_dom"/>
</dbReference>
<dbReference type="Proteomes" id="UP001527925">
    <property type="component" value="Unassembled WGS sequence"/>
</dbReference>
<evidence type="ECO:0000256" key="1">
    <source>
        <dbReference type="ARBA" id="ARBA00004120"/>
    </source>
</evidence>
<protein>
    <recommendedName>
        <fullName evidence="3">TBC1 domain family member 31</fullName>
    </recommendedName>
</protein>
<evidence type="ECO:0000259" key="13">
    <source>
        <dbReference type="PROSITE" id="PS50086"/>
    </source>
</evidence>
<evidence type="ECO:0000313" key="14">
    <source>
        <dbReference type="EMBL" id="KAL2919956.1"/>
    </source>
</evidence>
<evidence type="ECO:0000256" key="12">
    <source>
        <dbReference type="SAM" id="Coils"/>
    </source>
</evidence>
<keyword evidence="6" id="KW-0677">Repeat</keyword>
<dbReference type="InterPro" id="IPR051570">
    <property type="entry name" value="TBC1_cilium_biogenesis"/>
</dbReference>
<evidence type="ECO:0000256" key="11">
    <source>
        <dbReference type="ARBA" id="ARBA00034464"/>
    </source>
</evidence>
<dbReference type="SMART" id="SM00164">
    <property type="entry name" value="TBC"/>
    <property type="match status" value="1"/>
</dbReference>
<dbReference type="EMBL" id="JADGIZ020000001">
    <property type="protein sequence ID" value="KAL2919956.1"/>
    <property type="molecule type" value="Genomic_DNA"/>
</dbReference>
<keyword evidence="7" id="KW-0970">Cilium biogenesis/degradation</keyword>
<keyword evidence="10" id="KW-0966">Cell projection</keyword>
<proteinExistence type="predicted"/>
<evidence type="ECO:0000256" key="9">
    <source>
        <dbReference type="ARBA" id="ARBA00023212"/>
    </source>
</evidence>
<keyword evidence="8 12" id="KW-0175">Coiled coil</keyword>
<dbReference type="Gene3D" id="1.10.472.80">
    <property type="entry name" value="Ypt/Rab-GAP domain of gyp1p, domain 3"/>
    <property type="match status" value="1"/>
</dbReference>
<keyword evidence="9" id="KW-0206">Cytoskeleton</keyword>
<dbReference type="InterPro" id="IPR001680">
    <property type="entry name" value="WD40_rpt"/>
</dbReference>
<comment type="subcellular location">
    <subcellularLocation>
        <location evidence="1">Cytoplasm</location>
        <location evidence="1">Cytoskeleton</location>
        <location evidence="1">Cilium basal body</location>
    </subcellularLocation>
    <subcellularLocation>
        <location evidence="2">Cytoplasm</location>
        <location evidence="2">Cytoskeleton</location>
        <location evidence="2">Microtubule organizing center</location>
        <location evidence="2">Centrosome</location>
        <location evidence="2">Centriolar satellite</location>
    </subcellularLocation>
</comment>
<gene>
    <name evidence="14" type="ORF">HK105_200022</name>
</gene>
<dbReference type="SUPFAM" id="SSF50978">
    <property type="entry name" value="WD40 repeat-like"/>
    <property type="match status" value="1"/>
</dbReference>
<comment type="caution">
    <text evidence="14">The sequence shown here is derived from an EMBL/GenBank/DDBJ whole genome shotgun (WGS) entry which is preliminary data.</text>
</comment>
<evidence type="ECO:0000256" key="4">
    <source>
        <dbReference type="ARBA" id="ARBA00022490"/>
    </source>
</evidence>
<dbReference type="InterPro" id="IPR015943">
    <property type="entry name" value="WD40/YVTN_repeat-like_dom_sf"/>
</dbReference>
<comment type="function">
    <text evidence="11">Molecular adapter which is involved in cilium biogenesis. Part of a functional complex including OFD1 a centriolar protein involved in cilium assembly. Could regulate the cAMP-dependent phosphorylation of OFD1, and its subsequent ubiquitination by PJA2 which ultimately leads to its proteasomal degradation.</text>
</comment>
<evidence type="ECO:0000256" key="7">
    <source>
        <dbReference type="ARBA" id="ARBA00022794"/>
    </source>
</evidence>
<keyword evidence="15" id="KW-1185">Reference proteome</keyword>
<dbReference type="PROSITE" id="PS50086">
    <property type="entry name" value="TBC_RABGAP"/>
    <property type="match status" value="1"/>
</dbReference>
<dbReference type="InterPro" id="IPR035969">
    <property type="entry name" value="Rab-GAP_TBC_sf"/>
</dbReference>
<evidence type="ECO:0000256" key="8">
    <source>
        <dbReference type="ARBA" id="ARBA00023054"/>
    </source>
</evidence>
<dbReference type="SUPFAM" id="SSF47923">
    <property type="entry name" value="Ypt/Rab-GAP domain of gyp1p"/>
    <property type="match status" value="1"/>
</dbReference>
<evidence type="ECO:0000313" key="15">
    <source>
        <dbReference type="Proteomes" id="UP001527925"/>
    </source>
</evidence>
<dbReference type="PANTHER" id="PTHR19853">
    <property type="entry name" value="WD REPEAT CONTAINING PROTEIN 3 WDR3"/>
    <property type="match status" value="1"/>
</dbReference>
<sequence length="922" mass="106028">MRTGDTLTDAGAVASASAASRTLLLGDSRSGQIWRPLEWKKVMAGYTRRGTLLRICNSSKGTGTESRGVPAPLRSVPFACVAFSREMAAIPPEPEPQQSHADPPAFYSYVLCASDQRGHIFAADFVQNRFWVVARTGVAATAICFNAVRRREVIVALADRSIQCYNIDNCQLIAKLPPMHMATPHHISVHPTRPLAITTSNTEAILWDTEDWERKRVMTSPTARVQQASFSHDGVSIIAAFEDGSIFFWTIDTFSLQWKITLDQMSDAASDAETNVAQLLASNRLSYFALSQNGELFVYGGISSTVYVWNMVERRLLHEILIPAFREMIIVQIAFVGSSSILAVLANSGHLIFIDAAEARYVGQLQGMHLFHSFSISPEGSVLASVLLDAKHITSLVRLDPIMRPSAPMQERDITEPETAPRDQAANLTTHQFQRASRRDKRVTVTAEQPKTFYELIESKQETSLLNRQKLARFLSHYGEYSPQYRTLVWRFLLKLPENRAGYEALLDQGVHPVFKDFRKRFPLRSDRAAKSMERVLSCLAFWSPIFENLEYLPSMVFPFVMLFSNDMFSGFEVAMTVIINWCQKWWDYYPNPPIDCLDMTEDMIAYHDPELLAHFVKYKVTSQVYAWSMMKTLFTEQFSRPDWLRLWDHLLTQPPSFMYHFVVAYILAFRAALLETTKLSDFKYFFCRRNASNLTRILKEAYRLQSVTPTSLAPSTFLAPFTPCLRGEYPIFNKYPEFIVNYQSQMRDKIRSDEAEYVRKRRVADEMARLTEELRRDKKAWESADWKMDQMIERWWEQMMGEEDLREQSKSKMDALEKEKRISAMQQISDARRAFVDQQANTTEQHISNISRAVGRNRRTRDQAQNHEELERAFQAIETEWLQRRDEMVRMRNELSSLQQSHAQKLVDHSLDMGQAAGEAQ</sequence>
<keyword evidence="5" id="KW-0853">WD repeat</keyword>
<keyword evidence="4" id="KW-0963">Cytoplasm</keyword>
<dbReference type="InterPro" id="IPR036322">
    <property type="entry name" value="WD40_repeat_dom_sf"/>
</dbReference>
<organism evidence="14 15">
    <name type="scientific">Polyrhizophydium stewartii</name>
    <dbReference type="NCBI Taxonomy" id="2732419"/>
    <lineage>
        <taxon>Eukaryota</taxon>
        <taxon>Fungi</taxon>
        <taxon>Fungi incertae sedis</taxon>
        <taxon>Chytridiomycota</taxon>
        <taxon>Chytridiomycota incertae sedis</taxon>
        <taxon>Chytridiomycetes</taxon>
        <taxon>Rhizophydiales</taxon>
        <taxon>Rhizophydiales incertae sedis</taxon>
        <taxon>Polyrhizophydium</taxon>
    </lineage>
</organism>